<organism evidence="1 2">
    <name type="scientific">Oryza rufipogon</name>
    <name type="common">Brownbeard rice</name>
    <name type="synonym">Asian wild rice</name>
    <dbReference type="NCBI Taxonomy" id="4529"/>
    <lineage>
        <taxon>Eukaryota</taxon>
        <taxon>Viridiplantae</taxon>
        <taxon>Streptophyta</taxon>
        <taxon>Embryophyta</taxon>
        <taxon>Tracheophyta</taxon>
        <taxon>Spermatophyta</taxon>
        <taxon>Magnoliopsida</taxon>
        <taxon>Liliopsida</taxon>
        <taxon>Poales</taxon>
        <taxon>Poaceae</taxon>
        <taxon>BOP clade</taxon>
        <taxon>Oryzoideae</taxon>
        <taxon>Oryzeae</taxon>
        <taxon>Oryzinae</taxon>
        <taxon>Oryza</taxon>
    </lineage>
</organism>
<dbReference type="Gramene" id="ORUFI01G08680.1">
    <property type="protein sequence ID" value="ORUFI01G08680.1"/>
    <property type="gene ID" value="ORUFI01G08680"/>
</dbReference>
<reference evidence="2" key="1">
    <citation type="submission" date="2013-06" db="EMBL/GenBank/DDBJ databases">
        <authorList>
            <person name="Zhao Q."/>
        </authorList>
    </citation>
    <scope>NUCLEOTIDE SEQUENCE</scope>
    <source>
        <strain evidence="2">cv. W1943</strain>
    </source>
</reference>
<dbReference type="AlphaFoldDB" id="A0A0E0MTB9"/>
<dbReference type="HOGENOM" id="CLU_2403477_0_0_1"/>
<proteinExistence type="predicted"/>
<accession>A0A0E0MTB9</accession>
<name>A0A0E0MTB9_ORYRU</name>
<keyword evidence="2" id="KW-1185">Reference proteome</keyword>
<evidence type="ECO:0000313" key="1">
    <source>
        <dbReference type="EnsemblPlants" id="ORUFI01G08680.1"/>
    </source>
</evidence>
<evidence type="ECO:0000313" key="2">
    <source>
        <dbReference type="Proteomes" id="UP000008022"/>
    </source>
</evidence>
<protein>
    <submittedName>
        <fullName evidence="1">Uncharacterized protein</fullName>
    </submittedName>
</protein>
<dbReference type="EnsemblPlants" id="ORUFI01G08680.1">
    <property type="protein sequence ID" value="ORUFI01G08680.1"/>
    <property type="gene ID" value="ORUFI01G08680"/>
</dbReference>
<sequence length="93" mass="10255">MVTNVNLGKSHRCLLSHQEAWCTSTPEYILWSGPTEFTRYSKHDASRLAAAVEHDVIVALSRQSSMSPKPLAVAPALVGFEGCLTERRKKNGD</sequence>
<dbReference type="Proteomes" id="UP000008022">
    <property type="component" value="Unassembled WGS sequence"/>
</dbReference>
<reference evidence="1" key="2">
    <citation type="submission" date="2015-06" db="UniProtKB">
        <authorList>
            <consortium name="EnsemblPlants"/>
        </authorList>
    </citation>
    <scope>IDENTIFICATION</scope>
</reference>